<evidence type="ECO:0000256" key="5">
    <source>
        <dbReference type="ARBA" id="ARBA00022989"/>
    </source>
</evidence>
<evidence type="ECO:0000256" key="3">
    <source>
        <dbReference type="ARBA" id="ARBA00022475"/>
    </source>
</evidence>
<dbReference type="eggNOG" id="COG2860">
    <property type="taxonomic scope" value="Bacteria"/>
</dbReference>
<keyword evidence="3" id="KW-1003">Cell membrane</keyword>
<comment type="similarity">
    <text evidence="2">Belongs to the UPF0126 family.</text>
</comment>
<evidence type="ECO:0000256" key="2">
    <source>
        <dbReference type="ARBA" id="ARBA00008193"/>
    </source>
</evidence>
<evidence type="ECO:0000256" key="6">
    <source>
        <dbReference type="ARBA" id="ARBA00023136"/>
    </source>
</evidence>
<feature type="domain" description="Glycine transporter" evidence="7">
    <location>
        <begin position="90"/>
        <end position="162"/>
    </location>
</feature>
<evidence type="ECO:0000256" key="1">
    <source>
        <dbReference type="ARBA" id="ARBA00004651"/>
    </source>
</evidence>
<dbReference type="HOGENOM" id="CLU_064906_2_0_6"/>
<dbReference type="Pfam" id="PF03458">
    <property type="entry name" value="Gly_transporter"/>
    <property type="match status" value="2"/>
</dbReference>
<evidence type="ECO:0000259" key="7">
    <source>
        <dbReference type="Pfam" id="PF03458"/>
    </source>
</evidence>
<dbReference type="Proteomes" id="UP000000238">
    <property type="component" value="Chromosome"/>
</dbReference>
<dbReference type="AlphaFoldDB" id="Q2S9E0"/>
<comment type="subcellular location">
    <subcellularLocation>
        <location evidence="1">Cell membrane</location>
        <topology evidence="1">Multi-pass membrane protein</topology>
    </subcellularLocation>
</comment>
<keyword evidence="4" id="KW-0812">Transmembrane</keyword>
<dbReference type="InterPro" id="IPR005115">
    <property type="entry name" value="Gly_transporter"/>
</dbReference>
<dbReference type="EMBL" id="CP000155">
    <property type="protein sequence ID" value="ABC32734.1"/>
    <property type="molecule type" value="Genomic_DNA"/>
</dbReference>
<reference evidence="8 9" key="1">
    <citation type="journal article" date="2005" name="Nucleic Acids Res.">
        <title>Genomic blueprint of Hahella chejuensis, a marine microbe producing an algicidal agent.</title>
        <authorList>
            <person name="Jeong H."/>
            <person name="Yim J.H."/>
            <person name="Lee C."/>
            <person name="Choi S.-H."/>
            <person name="Park Y.K."/>
            <person name="Yoon S.H."/>
            <person name="Hur C.-G."/>
            <person name="Kang H.-Y."/>
            <person name="Kim D."/>
            <person name="Lee H.H."/>
            <person name="Park K.H."/>
            <person name="Park S.-H."/>
            <person name="Park H.-S."/>
            <person name="Lee H.K."/>
            <person name="Oh T.K."/>
            <person name="Kim J.F."/>
        </authorList>
    </citation>
    <scope>NUCLEOTIDE SEQUENCE [LARGE SCALE GENOMIC DNA]</scope>
    <source>
        <strain evidence="8 9">KCTC 2396</strain>
    </source>
</reference>
<evidence type="ECO:0000313" key="9">
    <source>
        <dbReference type="Proteomes" id="UP000000238"/>
    </source>
</evidence>
<sequence length="210" mass="22388">MYVFLDFFGIAVFAISGALVAGHKKLDVFGVLVVALVTCLGGGTLRDLVLNAHPVVWIANTTYLGVGIISALATFVLVRLKRTPLHMLEVCDAIGLAFFTIAGTQKAQALGHSFEICLLMGIMTGVAGGVLRDIICNEIPLIFHREIYATPAIAGSFLYLTLSYFNIDTDVAALSGMAVTLASRLAGVYFNISLPAFLFSEDGKESPKPD</sequence>
<dbReference type="PANTHER" id="PTHR30506">
    <property type="entry name" value="INNER MEMBRANE PROTEIN"/>
    <property type="match status" value="1"/>
</dbReference>
<keyword evidence="9" id="KW-1185">Reference proteome</keyword>
<dbReference type="OrthoDB" id="9791874at2"/>
<dbReference type="KEGG" id="hch:HCH_06086"/>
<dbReference type="RefSeq" id="WP_011399792.1">
    <property type="nucleotide sequence ID" value="NC_007645.1"/>
</dbReference>
<accession>Q2S9E0</accession>
<evidence type="ECO:0000313" key="8">
    <source>
        <dbReference type="EMBL" id="ABC32734.1"/>
    </source>
</evidence>
<proteinExistence type="inferred from homology"/>
<organism evidence="8 9">
    <name type="scientific">Hahella chejuensis (strain KCTC 2396)</name>
    <dbReference type="NCBI Taxonomy" id="349521"/>
    <lineage>
        <taxon>Bacteria</taxon>
        <taxon>Pseudomonadati</taxon>
        <taxon>Pseudomonadota</taxon>
        <taxon>Gammaproteobacteria</taxon>
        <taxon>Oceanospirillales</taxon>
        <taxon>Hahellaceae</taxon>
        <taxon>Hahella</taxon>
    </lineage>
</organism>
<gene>
    <name evidence="8" type="ordered locus">HCH_06086</name>
</gene>
<keyword evidence="6" id="KW-0472">Membrane</keyword>
<name>Q2S9E0_HAHCH</name>
<evidence type="ECO:0000256" key="4">
    <source>
        <dbReference type="ARBA" id="ARBA00022692"/>
    </source>
</evidence>
<protein>
    <submittedName>
        <fullName evidence="8">Predicted membrane protein</fullName>
    </submittedName>
</protein>
<dbReference type="PANTHER" id="PTHR30506:SF3">
    <property type="entry name" value="UPF0126 INNER MEMBRANE PROTEIN YADS-RELATED"/>
    <property type="match status" value="1"/>
</dbReference>
<keyword evidence="5" id="KW-1133">Transmembrane helix</keyword>
<dbReference type="STRING" id="349521.HCH_06086"/>
<dbReference type="GO" id="GO:0005886">
    <property type="term" value="C:plasma membrane"/>
    <property type="evidence" value="ECO:0007669"/>
    <property type="project" value="UniProtKB-SubCell"/>
</dbReference>
<feature type="domain" description="Glycine transporter" evidence="7">
    <location>
        <begin position="4"/>
        <end position="78"/>
    </location>
</feature>